<keyword evidence="2 7" id="KW-0808">Transferase</keyword>
<evidence type="ECO:0000313" key="8">
    <source>
        <dbReference type="Proteomes" id="UP000311382"/>
    </source>
</evidence>
<dbReference type="PANTHER" id="PTHR32379:SF1">
    <property type="entry name" value="GUANIDINOACETATE N-METHYLTRANSFERASE"/>
    <property type="match status" value="1"/>
</dbReference>
<dbReference type="STRING" id="5288.A0A5C5FMN0"/>
<protein>
    <submittedName>
        <fullName evidence="7">Arginine methyl transferase</fullName>
    </submittedName>
</protein>
<keyword evidence="3" id="KW-0949">S-adenosyl-L-methionine</keyword>
<dbReference type="EMBL" id="SOZI01000228">
    <property type="protein sequence ID" value="TNY17214.1"/>
    <property type="molecule type" value="Genomic_DNA"/>
</dbReference>
<dbReference type="InterPro" id="IPR026480">
    <property type="entry name" value="RMT2_dom"/>
</dbReference>
<dbReference type="InterPro" id="IPR002110">
    <property type="entry name" value="Ankyrin_rpt"/>
</dbReference>
<dbReference type="Pfam" id="PF12796">
    <property type="entry name" value="Ank_2"/>
    <property type="match status" value="1"/>
</dbReference>
<dbReference type="Gene3D" id="1.25.40.20">
    <property type="entry name" value="Ankyrin repeat-containing domain"/>
    <property type="match status" value="1"/>
</dbReference>
<feature type="domain" description="RMT2" evidence="6">
    <location>
        <begin position="165"/>
        <end position="449"/>
    </location>
</feature>
<comment type="caution">
    <text evidence="7">The sequence shown here is derived from an EMBL/GenBank/DDBJ whole genome shotgun (WGS) entry which is preliminary data.</text>
</comment>
<evidence type="ECO:0000313" key="7">
    <source>
        <dbReference type="EMBL" id="TNY17214.1"/>
    </source>
</evidence>
<evidence type="ECO:0000256" key="1">
    <source>
        <dbReference type="ARBA" id="ARBA00022603"/>
    </source>
</evidence>
<evidence type="ECO:0000259" key="6">
    <source>
        <dbReference type="PROSITE" id="PS51559"/>
    </source>
</evidence>
<dbReference type="InterPro" id="IPR029063">
    <property type="entry name" value="SAM-dependent_MTases_sf"/>
</dbReference>
<keyword evidence="4" id="KW-0040">ANK repeat</keyword>
<reference evidence="7 8" key="1">
    <citation type="submission" date="2019-03" db="EMBL/GenBank/DDBJ databases">
        <title>Rhodosporidium diobovatum UCD-FST 08-225 genome sequencing, assembly, and annotation.</title>
        <authorList>
            <person name="Fakankun I.U."/>
            <person name="Fristensky B."/>
            <person name="Levin D.B."/>
        </authorList>
    </citation>
    <scope>NUCLEOTIDE SEQUENCE [LARGE SCALE GENOMIC DNA]</scope>
    <source>
        <strain evidence="7 8">UCD-FST 08-225</strain>
    </source>
</reference>
<accession>A0A5C5FMN0</accession>
<dbReference type="OrthoDB" id="19014at2759"/>
<dbReference type="Gene3D" id="3.40.50.150">
    <property type="entry name" value="Vaccinia Virus protein VP39"/>
    <property type="match status" value="1"/>
</dbReference>
<dbReference type="PROSITE" id="PS50088">
    <property type="entry name" value="ANK_REPEAT"/>
    <property type="match status" value="1"/>
</dbReference>
<dbReference type="Proteomes" id="UP000311382">
    <property type="component" value="Unassembled WGS sequence"/>
</dbReference>
<dbReference type="GO" id="GO:0005737">
    <property type="term" value="C:cytoplasm"/>
    <property type="evidence" value="ECO:0007669"/>
    <property type="project" value="TreeGrafter"/>
</dbReference>
<organism evidence="7 8">
    <name type="scientific">Rhodotorula diobovata</name>
    <dbReference type="NCBI Taxonomy" id="5288"/>
    <lineage>
        <taxon>Eukaryota</taxon>
        <taxon>Fungi</taxon>
        <taxon>Dikarya</taxon>
        <taxon>Basidiomycota</taxon>
        <taxon>Pucciniomycotina</taxon>
        <taxon>Microbotryomycetes</taxon>
        <taxon>Sporidiobolales</taxon>
        <taxon>Sporidiobolaceae</taxon>
        <taxon>Rhodotorula</taxon>
    </lineage>
</organism>
<evidence type="ECO:0000256" key="3">
    <source>
        <dbReference type="ARBA" id="ARBA00022691"/>
    </source>
</evidence>
<evidence type="ECO:0000256" key="4">
    <source>
        <dbReference type="PROSITE-ProRule" id="PRU00023"/>
    </source>
</evidence>
<evidence type="ECO:0000256" key="2">
    <source>
        <dbReference type="ARBA" id="ARBA00022679"/>
    </source>
</evidence>
<dbReference type="GO" id="GO:0019702">
    <property type="term" value="F:protein arginine N5-methyltransferase activity"/>
    <property type="evidence" value="ECO:0007669"/>
    <property type="project" value="TreeGrafter"/>
</dbReference>
<dbReference type="AlphaFoldDB" id="A0A5C5FMN0"/>
<dbReference type="PROSITE" id="PS50297">
    <property type="entry name" value="ANK_REP_REGION"/>
    <property type="match status" value="1"/>
</dbReference>
<name>A0A5C5FMN0_9BASI</name>
<gene>
    <name evidence="7" type="ORF">DMC30DRAFT_449926</name>
</gene>
<proteinExistence type="predicted"/>
<dbReference type="GO" id="GO:0032259">
    <property type="term" value="P:methylation"/>
    <property type="evidence" value="ECO:0007669"/>
    <property type="project" value="UniProtKB-KW"/>
</dbReference>
<dbReference type="SUPFAM" id="SSF53335">
    <property type="entry name" value="S-adenosyl-L-methionine-dependent methyltransferases"/>
    <property type="match status" value="1"/>
</dbReference>
<dbReference type="SUPFAM" id="SSF48403">
    <property type="entry name" value="Ankyrin repeat"/>
    <property type="match status" value="1"/>
</dbReference>
<sequence>MSSAAPPVQITGSDEAPIDLEERVALALRLIDAVCDGDDRLVKVLVNDEHADCWIQDAQGWTALHAAAHTGSVEHIKLLLRKGNAVWSIPDNLGCTAGDIAYSMNNTAAYEELLAEGVRAEMLRAVLEAANSSDDSEAGDEDAEMGVTEGTADAVSNDVPEEQKLSTASDNATFLASRLVFTHDSRGQPIALDAEGNGVMMGWESGIMQATARRMCESAWADRGGRKWDELVKEEDEGEREPLRVMNVGFGLGIIDTFLQEYHPTQHLIIEPHPDVLAFARSNGWFDDRPGVRFYEGTWKQYLKDLEAGKEEYVGWDGVYFDTYSEHYADLHAFFQTLPDLLSTSPNARFSFFHGLGATSRLLYDVYTTVSELHLREIGLATEWSEVEVGEEGVGRWEATGAGTDGKRAGKDDDADGAKKPRTQGEGEKKYWREDMVGRYRLPLCRLEC</sequence>
<dbReference type="InterPro" id="IPR036770">
    <property type="entry name" value="Ankyrin_rpt-contain_sf"/>
</dbReference>
<keyword evidence="8" id="KW-1185">Reference proteome</keyword>
<feature type="compositionally biased region" description="Basic and acidic residues" evidence="5">
    <location>
        <begin position="405"/>
        <end position="429"/>
    </location>
</feature>
<feature type="repeat" description="ANK" evidence="4">
    <location>
        <begin position="59"/>
        <end position="83"/>
    </location>
</feature>
<dbReference type="InterPro" id="IPR051038">
    <property type="entry name" value="RMT2/GAMT_Mtase"/>
</dbReference>
<dbReference type="PANTHER" id="PTHR32379">
    <property type="entry name" value="GUANIDINOACETATE N-METHYLTRANSFERASE"/>
    <property type="match status" value="1"/>
</dbReference>
<dbReference type="PROSITE" id="PS51559">
    <property type="entry name" value="SAM_RMT2"/>
    <property type="match status" value="1"/>
</dbReference>
<dbReference type="CDD" id="cd02440">
    <property type="entry name" value="AdoMet_MTases"/>
    <property type="match status" value="1"/>
</dbReference>
<dbReference type="GO" id="GO:0005634">
    <property type="term" value="C:nucleus"/>
    <property type="evidence" value="ECO:0007669"/>
    <property type="project" value="TreeGrafter"/>
</dbReference>
<keyword evidence="1" id="KW-0489">Methyltransferase</keyword>
<feature type="region of interest" description="Disordered" evidence="5">
    <location>
        <begin position="395"/>
        <end position="429"/>
    </location>
</feature>
<evidence type="ECO:0000256" key="5">
    <source>
        <dbReference type="SAM" id="MobiDB-lite"/>
    </source>
</evidence>